<feature type="domain" description="Acyltransferase 3" evidence="8">
    <location>
        <begin position="34"/>
        <end position="351"/>
    </location>
</feature>
<evidence type="ECO:0000256" key="2">
    <source>
        <dbReference type="ARBA" id="ARBA00007400"/>
    </source>
</evidence>
<evidence type="ECO:0000259" key="8">
    <source>
        <dbReference type="Pfam" id="PF01757"/>
    </source>
</evidence>
<name>A0A327NJA4_PSEFL</name>
<keyword evidence="6 7" id="KW-0472">Membrane</keyword>
<dbReference type="GO" id="GO:0016413">
    <property type="term" value="F:O-acetyltransferase activity"/>
    <property type="evidence" value="ECO:0007669"/>
    <property type="project" value="TreeGrafter"/>
</dbReference>
<keyword evidence="5 7" id="KW-1133">Transmembrane helix</keyword>
<dbReference type="RefSeq" id="WP_111280311.1">
    <property type="nucleotide sequence ID" value="NZ_QLIN01000001.1"/>
</dbReference>
<dbReference type="Pfam" id="PF01757">
    <property type="entry name" value="Acyl_transf_3"/>
    <property type="match status" value="1"/>
</dbReference>
<feature type="transmembrane region" description="Helical" evidence="7">
    <location>
        <begin position="210"/>
        <end position="226"/>
    </location>
</feature>
<dbReference type="EMBL" id="QLIN01000001">
    <property type="protein sequence ID" value="RAI72628.1"/>
    <property type="molecule type" value="Genomic_DNA"/>
</dbReference>
<comment type="subcellular location">
    <subcellularLocation>
        <location evidence="1">Cell membrane</location>
        <topology evidence="1">Multi-pass membrane protein</topology>
    </subcellularLocation>
</comment>
<dbReference type="PANTHER" id="PTHR40074:SF2">
    <property type="entry name" value="O-ACETYLTRANSFERASE WECH"/>
    <property type="match status" value="1"/>
</dbReference>
<comment type="caution">
    <text evidence="9">The sequence shown here is derived from an EMBL/GenBank/DDBJ whole genome shotgun (WGS) entry which is preliminary data.</text>
</comment>
<reference evidence="9 10" key="1">
    <citation type="submission" date="2018-06" db="EMBL/GenBank/DDBJ databases">
        <authorList>
            <person name="Zhirakovskaya E."/>
        </authorList>
    </citation>
    <scope>NUCLEOTIDE SEQUENCE [LARGE SCALE GENOMIC DNA]</scope>
    <source>
        <strain evidence="9 10">LY3</strain>
    </source>
</reference>
<feature type="transmembrane region" description="Helical" evidence="7">
    <location>
        <begin position="109"/>
        <end position="129"/>
    </location>
</feature>
<feature type="transmembrane region" description="Helical" evidence="7">
    <location>
        <begin position="296"/>
        <end position="314"/>
    </location>
</feature>
<feature type="transmembrane region" description="Helical" evidence="7">
    <location>
        <begin position="149"/>
        <end position="168"/>
    </location>
</feature>
<gene>
    <name evidence="9" type="ORF">DOZ80_03560</name>
</gene>
<keyword evidence="3" id="KW-1003">Cell membrane</keyword>
<evidence type="ECO:0000256" key="5">
    <source>
        <dbReference type="ARBA" id="ARBA00022989"/>
    </source>
</evidence>
<evidence type="ECO:0000313" key="10">
    <source>
        <dbReference type="Proteomes" id="UP000249493"/>
    </source>
</evidence>
<dbReference type="GO" id="GO:0005886">
    <property type="term" value="C:plasma membrane"/>
    <property type="evidence" value="ECO:0007669"/>
    <property type="project" value="UniProtKB-SubCell"/>
</dbReference>
<feature type="transmembrane region" description="Helical" evidence="7">
    <location>
        <begin position="77"/>
        <end position="97"/>
    </location>
</feature>
<feature type="transmembrane region" description="Helical" evidence="7">
    <location>
        <begin position="266"/>
        <end position="289"/>
    </location>
</feature>
<dbReference type="GO" id="GO:0009246">
    <property type="term" value="P:enterobacterial common antigen biosynthetic process"/>
    <property type="evidence" value="ECO:0007669"/>
    <property type="project" value="TreeGrafter"/>
</dbReference>
<proteinExistence type="inferred from homology"/>
<evidence type="ECO:0000313" key="9">
    <source>
        <dbReference type="EMBL" id="RAI72628.1"/>
    </source>
</evidence>
<comment type="similarity">
    <text evidence="2">Belongs to the acyltransferase 3 family.</text>
</comment>
<feature type="transmembrane region" description="Helical" evidence="7">
    <location>
        <begin position="180"/>
        <end position="198"/>
    </location>
</feature>
<dbReference type="PANTHER" id="PTHR40074">
    <property type="entry name" value="O-ACETYLTRANSFERASE WECH"/>
    <property type="match status" value="1"/>
</dbReference>
<protein>
    <recommendedName>
        <fullName evidence="8">Acyltransferase 3 domain-containing protein</fullName>
    </recommendedName>
</protein>
<dbReference type="AlphaFoldDB" id="A0A327NJA4"/>
<feature type="transmembrane region" description="Helical" evidence="7">
    <location>
        <begin position="334"/>
        <end position="355"/>
    </location>
</feature>
<feature type="transmembrane region" description="Helical" evidence="7">
    <location>
        <begin position="233"/>
        <end position="254"/>
    </location>
</feature>
<feature type="transmembrane region" description="Helical" evidence="7">
    <location>
        <begin position="38"/>
        <end position="57"/>
    </location>
</feature>
<organism evidence="9 10">
    <name type="scientific">Pseudomonas fluorescens</name>
    <dbReference type="NCBI Taxonomy" id="294"/>
    <lineage>
        <taxon>Bacteria</taxon>
        <taxon>Pseudomonadati</taxon>
        <taxon>Pseudomonadota</taxon>
        <taxon>Gammaproteobacteria</taxon>
        <taxon>Pseudomonadales</taxon>
        <taxon>Pseudomonadaceae</taxon>
        <taxon>Pseudomonas</taxon>
    </lineage>
</organism>
<evidence type="ECO:0000256" key="4">
    <source>
        <dbReference type="ARBA" id="ARBA00022692"/>
    </source>
</evidence>
<evidence type="ECO:0000256" key="6">
    <source>
        <dbReference type="ARBA" id="ARBA00023136"/>
    </source>
</evidence>
<evidence type="ECO:0000256" key="7">
    <source>
        <dbReference type="SAM" id="Phobius"/>
    </source>
</evidence>
<keyword evidence="4 7" id="KW-0812">Transmembrane</keyword>
<evidence type="ECO:0000256" key="1">
    <source>
        <dbReference type="ARBA" id="ARBA00004651"/>
    </source>
</evidence>
<dbReference type="Proteomes" id="UP000249493">
    <property type="component" value="Unassembled WGS sequence"/>
</dbReference>
<sequence length="364" mass="41484">MMRVDAQDTKTVTYGTLLSMTQAISNNGVRLRDPSLDFIRVVACLAVVLLHVSARPIYMQDEMSGWAWLLGNMVSSLTHWCVPVFVMLSSVLILGNSKTTYSHVLKSRVPRMLALLFISTVIYALWMKYFQHAFNWATFLLSVVQGQPYYHLHFFYLIIGLYFIAPPLSQAVVNLEEKDFRNAVIATSILTMVTFAWSTFSRTYTPNGGSFSWSYISYFLLGHYLYKFRPNLPYVMITVLGYLCTVVGTEALAVGMGNTYTWKLYFYSYFSPTVFAMSVGVWGVCIQFAGKIRIPALKVLAPLTLLVYIVHPIFMELLRFAYGKISVSLMRPVIEVPLTFVLTTLFAFLAAYLLYQSSFVRRLF</sequence>
<accession>A0A327NJA4</accession>
<evidence type="ECO:0000256" key="3">
    <source>
        <dbReference type="ARBA" id="ARBA00022475"/>
    </source>
</evidence>
<dbReference type="InterPro" id="IPR002656">
    <property type="entry name" value="Acyl_transf_3_dom"/>
</dbReference>